<dbReference type="PROSITE" id="PS50075">
    <property type="entry name" value="CARRIER"/>
    <property type="match status" value="1"/>
</dbReference>
<keyword evidence="3" id="KW-1185">Reference proteome</keyword>
<dbReference type="OrthoDB" id="177586at2"/>
<sequence length="419" mass="45700">MTAASEAQAAIAAILSGPMGLGPDLSPDAALGHDLGLDSAGLMTLMLHLEEAGLPMGEDVFDRAPGLTLRGLAEALAGAAPDPEPVDIKVHCVVSCFCQALKDRGGVDHRPLYLGLWDGQVVVDGAMRLSYHAPGIDHGFYRDWARRLFGLRVSVWYDPARDKAANLALLEDLVARWTPGRHIMPMIDMALLPQRDNKFAQDPFPHYALIQPTADPATWLMRDPDFRWEGPLPADDLRRAFLRPTVAGGMAFGLEGVHPATPEGIEAMHRAVFDADRVPLIAALRDILHAHDGPLPRADLEIALRELPVIAIRKYAYEHALAIFGDIEGADHDAFEECCDRIARLHGGLNAVHRRAVAFARGGDRADLALALDRLADLARLERGIKATLADWFARWRAAQKSRPRSSTGAEWVSAPTEI</sequence>
<accession>A0A418ZR77</accession>
<dbReference type="InterPro" id="IPR036736">
    <property type="entry name" value="ACP-like_sf"/>
</dbReference>
<organism evidence="2 3">
    <name type="scientific">Paracoccus aestuarii</name>
    <dbReference type="NCBI Taxonomy" id="453842"/>
    <lineage>
        <taxon>Bacteria</taxon>
        <taxon>Pseudomonadati</taxon>
        <taxon>Pseudomonadota</taxon>
        <taxon>Alphaproteobacteria</taxon>
        <taxon>Rhodobacterales</taxon>
        <taxon>Paracoccaceae</taxon>
        <taxon>Paracoccus</taxon>
    </lineage>
</organism>
<protein>
    <submittedName>
        <fullName evidence="2">Phosphopantetheine-binding protein</fullName>
    </submittedName>
</protein>
<proteinExistence type="predicted"/>
<evidence type="ECO:0000313" key="3">
    <source>
        <dbReference type="Proteomes" id="UP000285530"/>
    </source>
</evidence>
<dbReference type="Proteomes" id="UP000285530">
    <property type="component" value="Unassembled WGS sequence"/>
</dbReference>
<dbReference type="SUPFAM" id="SSF47336">
    <property type="entry name" value="ACP-like"/>
    <property type="match status" value="1"/>
</dbReference>
<dbReference type="InterPro" id="IPR009081">
    <property type="entry name" value="PP-bd_ACP"/>
</dbReference>
<name>A0A418ZR77_9RHOB</name>
<comment type="caution">
    <text evidence="2">The sequence shown here is derived from an EMBL/GenBank/DDBJ whole genome shotgun (WGS) entry which is preliminary data.</text>
</comment>
<dbReference type="EMBL" id="QZEV01000128">
    <property type="protein sequence ID" value="RJK97442.1"/>
    <property type="molecule type" value="Genomic_DNA"/>
</dbReference>
<evidence type="ECO:0000313" key="2">
    <source>
        <dbReference type="EMBL" id="RJK97442.1"/>
    </source>
</evidence>
<reference evidence="2 3" key="1">
    <citation type="submission" date="2018-09" db="EMBL/GenBank/DDBJ databases">
        <title>Paracoccus onubensis nov. sp. a moderate halophilic bacterium isolated from Gruta de las Maravillas (Aracena, Spain).</title>
        <authorList>
            <person name="Jurado V."/>
            <person name="Gutierrez-Patricio S."/>
            <person name="Gonzalez-Pimentel J.L."/>
            <person name="Laiz L."/>
            <person name="Saiz-Jimenez C."/>
        </authorList>
    </citation>
    <scope>NUCLEOTIDE SEQUENCE [LARGE SCALE GENOMIC DNA]</scope>
    <source>
        <strain evidence="2 3">DSM 19484</strain>
    </source>
</reference>
<dbReference type="AlphaFoldDB" id="A0A418ZR77"/>
<gene>
    <name evidence="2" type="ORF">D3P06_16425</name>
</gene>
<dbReference type="Pfam" id="PF19468">
    <property type="entry name" value="DUF6005"/>
    <property type="match status" value="1"/>
</dbReference>
<feature type="domain" description="Carrier" evidence="1">
    <location>
        <begin position="2"/>
        <end position="80"/>
    </location>
</feature>
<evidence type="ECO:0000259" key="1">
    <source>
        <dbReference type="PROSITE" id="PS50075"/>
    </source>
</evidence>
<dbReference type="InterPro" id="IPR046047">
    <property type="entry name" value="DUF6005"/>
</dbReference>
<dbReference type="RefSeq" id="WP_119887577.1">
    <property type="nucleotide sequence ID" value="NZ_CP067170.1"/>
</dbReference>